<feature type="compositionally biased region" description="Basic and acidic residues" evidence="4">
    <location>
        <begin position="642"/>
        <end position="663"/>
    </location>
</feature>
<proteinExistence type="predicted"/>
<organism evidence="6 7">
    <name type="scientific">Dissostichus eleginoides</name>
    <name type="common">Patagonian toothfish</name>
    <name type="synonym">Dissostichus amissus</name>
    <dbReference type="NCBI Taxonomy" id="100907"/>
    <lineage>
        <taxon>Eukaryota</taxon>
        <taxon>Metazoa</taxon>
        <taxon>Chordata</taxon>
        <taxon>Craniata</taxon>
        <taxon>Vertebrata</taxon>
        <taxon>Euteleostomi</taxon>
        <taxon>Actinopterygii</taxon>
        <taxon>Neopterygii</taxon>
        <taxon>Teleostei</taxon>
        <taxon>Neoteleostei</taxon>
        <taxon>Acanthomorphata</taxon>
        <taxon>Eupercaria</taxon>
        <taxon>Perciformes</taxon>
        <taxon>Notothenioidei</taxon>
        <taxon>Nototheniidae</taxon>
        <taxon>Dissostichus</taxon>
    </lineage>
</organism>
<keyword evidence="7" id="KW-1185">Reference proteome</keyword>
<comment type="caution">
    <text evidence="6">The sequence shown here is derived from an EMBL/GenBank/DDBJ whole genome shotgun (WGS) entry which is preliminary data.</text>
</comment>
<dbReference type="CDD" id="cd19818">
    <property type="entry name" value="Bbox1_ZBBX"/>
    <property type="match status" value="1"/>
</dbReference>
<sequence length="669" mass="74079">MNLNDFVVLPNNKAKSVKLNARNLQVLQMETVSLAHESKEMEEKLQQLKESMSKEKEERGLPVLRGHPVTLHPQGCASTVSLSDSPVTKVMSLGQSGGFRWKSGQSGSLNSNSTKKNKENRLQKLSAGKVKIRVLKDEPPTAPPQPPSLPSTIGLRTTRKSRLRGTHCGQCEVKTAGIMCAECAEDYCIGCFTRFHQKGALKLHRMIPIQTDLQTHILAVDQEEEKRVEMIEDREDGEGFPISLLTGEYNEEESTRSFRKLSDNGEVMKQQKPRLRRQCGSPSDQYLCQLWRPRLTSLQSEELKEEEEEKEVYLSGWSSQKTALPTLTDSFSKSTADSGDEMSSDSLGLDPHEEESSDEEVQMHRRLTRGRTREGKEGNHATSHSEDPFVPEDPHRGKDLQTDEQEQLSEASVVNHNHSAGPGSERLCDPDGFPPQGLDMNSGHSDTQEHTHCDPPHTSQLTRHDSEQTGSKGHGPSSPYTEVDLVSRMMKNKLGTLSQTFRRVSSFPEPHCAALSERRSSVWFSLSGKSTPMQSPSPSPLSALVSPRRPLSAGLSRPASGSGIGPALRPLSQAAQEIMDICSVDQMGCEDPDLDADTTAHTLHDLEQELRLMAHASGAEQQAVVFGTRNRDSPKQHGNHRFTQDRAGEEQKDEEAAAQRDEQSVLSLP</sequence>
<protein>
    <submittedName>
        <fullName evidence="6">Zinc finger B-box domain containing protein 1</fullName>
    </submittedName>
</protein>
<evidence type="ECO:0000256" key="1">
    <source>
        <dbReference type="ARBA" id="ARBA00022771"/>
    </source>
</evidence>
<dbReference type="InterPro" id="IPR037688">
    <property type="entry name" value="ZBBX"/>
</dbReference>
<accession>A0AAD9CEG4</accession>
<keyword evidence="2" id="KW-0862">Zinc</keyword>
<dbReference type="GO" id="GO:0008270">
    <property type="term" value="F:zinc ion binding"/>
    <property type="evidence" value="ECO:0007669"/>
    <property type="project" value="UniProtKB-KW"/>
</dbReference>
<dbReference type="Proteomes" id="UP001228049">
    <property type="component" value="Unassembled WGS sequence"/>
</dbReference>
<dbReference type="AlphaFoldDB" id="A0AAD9CEG4"/>
<evidence type="ECO:0000259" key="5">
    <source>
        <dbReference type="PROSITE" id="PS50119"/>
    </source>
</evidence>
<evidence type="ECO:0000256" key="4">
    <source>
        <dbReference type="SAM" id="MobiDB-lite"/>
    </source>
</evidence>
<feature type="compositionally biased region" description="Low complexity" evidence="4">
    <location>
        <begin position="540"/>
        <end position="552"/>
    </location>
</feature>
<evidence type="ECO:0000313" key="7">
    <source>
        <dbReference type="Proteomes" id="UP001228049"/>
    </source>
</evidence>
<feature type="domain" description="B box-type" evidence="5">
    <location>
        <begin position="163"/>
        <end position="209"/>
    </location>
</feature>
<name>A0AAD9CEG4_DISEL</name>
<dbReference type="EMBL" id="JASDAP010000007">
    <property type="protein sequence ID" value="KAK1899483.1"/>
    <property type="molecule type" value="Genomic_DNA"/>
</dbReference>
<feature type="compositionally biased region" description="Basic and acidic residues" evidence="4">
    <location>
        <begin position="44"/>
        <end position="60"/>
    </location>
</feature>
<feature type="region of interest" description="Disordered" evidence="4">
    <location>
        <begin position="527"/>
        <end position="568"/>
    </location>
</feature>
<feature type="region of interest" description="Disordered" evidence="4">
    <location>
        <begin position="329"/>
        <end position="481"/>
    </location>
</feature>
<dbReference type="InterPro" id="IPR000315">
    <property type="entry name" value="Znf_B-box"/>
</dbReference>
<reference evidence="6" key="1">
    <citation type="submission" date="2023-04" db="EMBL/GenBank/DDBJ databases">
        <title>Chromosome-level genome of Chaenocephalus aceratus.</title>
        <authorList>
            <person name="Park H."/>
        </authorList>
    </citation>
    <scope>NUCLEOTIDE SEQUENCE</scope>
    <source>
        <strain evidence="6">DE</strain>
        <tissue evidence="6">Muscle</tissue>
    </source>
</reference>
<evidence type="ECO:0000313" key="6">
    <source>
        <dbReference type="EMBL" id="KAK1899483.1"/>
    </source>
</evidence>
<feature type="region of interest" description="Disordered" evidence="4">
    <location>
        <begin position="44"/>
        <end position="72"/>
    </location>
</feature>
<feature type="compositionally biased region" description="Polar residues" evidence="4">
    <location>
        <begin position="103"/>
        <end position="114"/>
    </location>
</feature>
<dbReference type="PROSITE" id="PS50119">
    <property type="entry name" value="ZF_BBOX"/>
    <property type="match status" value="1"/>
</dbReference>
<dbReference type="PANTHER" id="PTHR28634:SF1">
    <property type="entry name" value="ZINC FINGER B-BOX DOMAIN-CONTAINING PROTEIN 1"/>
    <property type="match status" value="1"/>
</dbReference>
<feature type="compositionally biased region" description="Basic and acidic residues" evidence="4">
    <location>
        <begin position="371"/>
        <end position="401"/>
    </location>
</feature>
<feature type="region of interest" description="Disordered" evidence="4">
    <location>
        <begin position="628"/>
        <end position="669"/>
    </location>
</feature>
<feature type="compositionally biased region" description="Polar residues" evidence="4">
    <location>
        <begin position="408"/>
        <end position="418"/>
    </location>
</feature>
<keyword evidence="1 3" id="KW-0479">Metal-binding</keyword>
<gene>
    <name evidence="6" type="ORF">KUDE01_000274</name>
</gene>
<dbReference type="PANTHER" id="PTHR28634">
    <property type="entry name" value="ZINC FINGER B-BOX DOMAIN-CONTAINING PROTEIN 1"/>
    <property type="match status" value="1"/>
</dbReference>
<evidence type="ECO:0000256" key="2">
    <source>
        <dbReference type="ARBA" id="ARBA00022833"/>
    </source>
</evidence>
<evidence type="ECO:0000256" key="3">
    <source>
        <dbReference type="PROSITE-ProRule" id="PRU00024"/>
    </source>
</evidence>
<feature type="region of interest" description="Disordered" evidence="4">
    <location>
        <begin position="96"/>
        <end position="123"/>
    </location>
</feature>
<feature type="compositionally biased region" description="Basic and acidic residues" evidence="4">
    <location>
        <begin position="446"/>
        <end position="455"/>
    </location>
</feature>
<keyword evidence="1 3" id="KW-0863">Zinc-finger</keyword>